<sequence>MVRKFLQGLKPEIGGRLQALTYTHLYEVIEKAVNVETFVAKEQAVMSKPRENRNQGGSNSKIAQQSKKGNMFDLKVVVLHWWWNNPLSLLVAVWSISLTNRSSLPSSTESITQRVSIPLWYVHCISNKHLRFLLYPL</sequence>
<dbReference type="Proteomes" id="UP000467841">
    <property type="component" value="Unassembled WGS sequence"/>
</dbReference>
<keyword evidence="2" id="KW-1185">Reference proteome</keyword>
<evidence type="ECO:0000313" key="2">
    <source>
        <dbReference type="Proteomes" id="UP000467841"/>
    </source>
</evidence>
<organism evidence="1 2">
    <name type="scientific">Microthlaspi erraticum</name>
    <dbReference type="NCBI Taxonomy" id="1685480"/>
    <lineage>
        <taxon>Eukaryota</taxon>
        <taxon>Viridiplantae</taxon>
        <taxon>Streptophyta</taxon>
        <taxon>Embryophyta</taxon>
        <taxon>Tracheophyta</taxon>
        <taxon>Spermatophyta</taxon>
        <taxon>Magnoliopsida</taxon>
        <taxon>eudicotyledons</taxon>
        <taxon>Gunneridae</taxon>
        <taxon>Pentapetalae</taxon>
        <taxon>rosids</taxon>
        <taxon>malvids</taxon>
        <taxon>Brassicales</taxon>
        <taxon>Brassicaceae</taxon>
        <taxon>Coluteocarpeae</taxon>
        <taxon>Microthlaspi</taxon>
    </lineage>
</organism>
<evidence type="ECO:0000313" key="1">
    <source>
        <dbReference type="EMBL" id="CAA7045167.1"/>
    </source>
</evidence>
<proteinExistence type="predicted"/>
<comment type="caution">
    <text evidence="1">The sequence shown here is derived from an EMBL/GenBank/DDBJ whole genome shotgun (WGS) entry which is preliminary data.</text>
</comment>
<protein>
    <submittedName>
        <fullName evidence="1">Uncharacterized protein</fullName>
    </submittedName>
</protein>
<reference evidence="1" key="1">
    <citation type="submission" date="2020-01" db="EMBL/GenBank/DDBJ databases">
        <authorList>
            <person name="Mishra B."/>
        </authorList>
    </citation>
    <scope>NUCLEOTIDE SEQUENCE [LARGE SCALE GENOMIC DNA]</scope>
</reference>
<name>A0A6D2JW05_9BRAS</name>
<dbReference type="EMBL" id="CACVBM020001317">
    <property type="protein sequence ID" value="CAA7045167.1"/>
    <property type="molecule type" value="Genomic_DNA"/>
</dbReference>
<accession>A0A6D2JW05</accession>
<gene>
    <name evidence="1" type="ORF">MERR_LOCUS32402</name>
</gene>
<dbReference type="OrthoDB" id="1091926at2759"/>
<dbReference type="AlphaFoldDB" id="A0A6D2JW05"/>